<accession>A0ABW2B111</accession>
<evidence type="ECO:0000313" key="1">
    <source>
        <dbReference type="EMBL" id="MFC6759088.1"/>
    </source>
</evidence>
<sequence length="364" mass="38030">MATEVSGAPQRGRRQFLGGLIAAGVLPVPSWADAGSPAYLAAGARADGTYLLCGIAADLSVLFEIPLPARGHAAAAHPTRPQAVAFARRPGTFAVVIDCATGRQQARLTCPEGRHFYGHGVFSAGGEWLFTTENDFEAGAGRIGIWDVAAGYRRRGEISSGGIGPHDIKRLPGTDILVVANGGIDTHPDTGRTKLNIPTMAPNLSYIDQGKIVEQAALPHAQHKNSIRHLAVGPGGDVAFGMQWQGEEPVEALVGKHQRGGQIALFDAPPEAVREMEGYIGSIASSPDGARVAVTSPRGNRVQIFDTGTMGLSQVISLNDVCGVAPAEGGFTVTTGAGELRCLRGSGEARAKADLMWDNHLIPV</sequence>
<dbReference type="InterPro" id="IPR006311">
    <property type="entry name" value="TAT_signal"/>
</dbReference>
<name>A0ABW2B111_9RHOB</name>
<dbReference type="InterPro" id="IPR008311">
    <property type="entry name" value="UCP028101"/>
</dbReference>
<dbReference type="EMBL" id="JBHSWG010000001">
    <property type="protein sequence ID" value="MFC6759088.1"/>
    <property type="molecule type" value="Genomic_DNA"/>
</dbReference>
<dbReference type="PIRSF" id="PIRSF028101">
    <property type="entry name" value="UCP028101"/>
    <property type="match status" value="1"/>
</dbReference>
<protein>
    <submittedName>
        <fullName evidence="1">DUF1513 domain-containing protein</fullName>
    </submittedName>
</protein>
<dbReference type="Proteomes" id="UP001596353">
    <property type="component" value="Unassembled WGS sequence"/>
</dbReference>
<reference evidence="2" key="1">
    <citation type="journal article" date="2019" name="Int. J. Syst. Evol. Microbiol.">
        <title>The Global Catalogue of Microorganisms (GCM) 10K type strain sequencing project: providing services to taxonomists for standard genome sequencing and annotation.</title>
        <authorList>
            <consortium name="The Broad Institute Genomics Platform"/>
            <consortium name="The Broad Institute Genome Sequencing Center for Infectious Disease"/>
            <person name="Wu L."/>
            <person name="Ma J."/>
        </authorList>
    </citation>
    <scope>NUCLEOTIDE SEQUENCE [LARGE SCALE GENOMIC DNA]</scope>
    <source>
        <strain evidence="2">CCUG 66188</strain>
    </source>
</reference>
<dbReference type="InterPro" id="IPR015943">
    <property type="entry name" value="WD40/YVTN_repeat-like_dom_sf"/>
</dbReference>
<dbReference type="InterPro" id="IPR011044">
    <property type="entry name" value="Quino_amine_DH_bsu"/>
</dbReference>
<dbReference type="PROSITE" id="PS51318">
    <property type="entry name" value="TAT"/>
    <property type="match status" value="1"/>
</dbReference>
<gene>
    <name evidence="1" type="ORF">ACFQFQ_05585</name>
</gene>
<comment type="caution">
    <text evidence="1">The sequence shown here is derived from an EMBL/GenBank/DDBJ whole genome shotgun (WGS) entry which is preliminary data.</text>
</comment>
<organism evidence="1 2">
    <name type="scientific">Sulfitobacter porphyrae</name>
    <dbReference type="NCBI Taxonomy" id="1246864"/>
    <lineage>
        <taxon>Bacteria</taxon>
        <taxon>Pseudomonadati</taxon>
        <taxon>Pseudomonadota</taxon>
        <taxon>Alphaproteobacteria</taxon>
        <taxon>Rhodobacterales</taxon>
        <taxon>Roseobacteraceae</taxon>
        <taxon>Sulfitobacter</taxon>
    </lineage>
</organism>
<dbReference type="Pfam" id="PF07433">
    <property type="entry name" value="DUF1513"/>
    <property type="match status" value="1"/>
</dbReference>
<proteinExistence type="predicted"/>
<dbReference type="Gene3D" id="2.130.10.10">
    <property type="entry name" value="YVTN repeat-like/Quinoprotein amine dehydrogenase"/>
    <property type="match status" value="1"/>
</dbReference>
<dbReference type="SUPFAM" id="SSF50969">
    <property type="entry name" value="YVTN repeat-like/Quinoprotein amine dehydrogenase"/>
    <property type="match status" value="1"/>
</dbReference>
<keyword evidence="2" id="KW-1185">Reference proteome</keyword>
<evidence type="ECO:0000313" key="2">
    <source>
        <dbReference type="Proteomes" id="UP001596353"/>
    </source>
</evidence>